<evidence type="ECO:0000313" key="3">
    <source>
        <dbReference type="Proteomes" id="UP000324222"/>
    </source>
</evidence>
<reference evidence="2 3" key="1">
    <citation type="submission" date="2019-05" db="EMBL/GenBank/DDBJ databases">
        <title>Another draft genome of Portunus trituberculatus and its Hox gene families provides insights of decapod evolution.</title>
        <authorList>
            <person name="Jeong J.-H."/>
            <person name="Song I."/>
            <person name="Kim S."/>
            <person name="Choi T."/>
            <person name="Kim D."/>
            <person name="Ryu S."/>
            <person name="Kim W."/>
        </authorList>
    </citation>
    <scope>NUCLEOTIDE SEQUENCE [LARGE SCALE GENOMIC DNA]</scope>
    <source>
        <tissue evidence="2">Muscle</tissue>
    </source>
</reference>
<sequence length="97" mass="11400">MNKEENGEEEEEKSKGLVVVVPARRVRSRGRNIYETTLKANQDVRKSEERRRRRRRRSRDNEGYDTEDDRGCVARMVGWCHSDPEGFHSGGDVHREV</sequence>
<accession>A0A5B7DF61</accession>
<dbReference type="EMBL" id="VSRR010000824">
    <property type="protein sequence ID" value="MPC20000.1"/>
    <property type="molecule type" value="Genomic_DNA"/>
</dbReference>
<protein>
    <submittedName>
        <fullName evidence="2">Uncharacterized protein</fullName>
    </submittedName>
</protein>
<keyword evidence="3" id="KW-1185">Reference proteome</keyword>
<evidence type="ECO:0000313" key="2">
    <source>
        <dbReference type="EMBL" id="MPC20000.1"/>
    </source>
</evidence>
<name>A0A5B7DF61_PORTR</name>
<evidence type="ECO:0000256" key="1">
    <source>
        <dbReference type="SAM" id="MobiDB-lite"/>
    </source>
</evidence>
<dbReference type="Proteomes" id="UP000324222">
    <property type="component" value="Unassembled WGS sequence"/>
</dbReference>
<dbReference type="AlphaFoldDB" id="A0A5B7DF61"/>
<comment type="caution">
    <text evidence="2">The sequence shown here is derived from an EMBL/GenBank/DDBJ whole genome shotgun (WGS) entry which is preliminary data.</text>
</comment>
<gene>
    <name evidence="2" type="ORF">E2C01_012930</name>
</gene>
<proteinExistence type="predicted"/>
<feature type="region of interest" description="Disordered" evidence="1">
    <location>
        <begin position="35"/>
        <end position="68"/>
    </location>
</feature>
<organism evidence="2 3">
    <name type="scientific">Portunus trituberculatus</name>
    <name type="common">Swimming crab</name>
    <name type="synonym">Neptunus trituberculatus</name>
    <dbReference type="NCBI Taxonomy" id="210409"/>
    <lineage>
        <taxon>Eukaryota</taxon>
        <taxon>Metazoa</taxon>
        <taxon>Ecdysozoa</taxon>
        <taxon>Arthropoda</taxon>
        <taxon>Crustacea</taxon>
        <taxon>Multicrustacea</taxon>
        <taxon>Malacostraca</taxon>
        <taxon>Eumalacostraca</taxon>
        <taxon>Eucarida</taxon>
        <taxon>Decapoda</taxon>
        <taxon>Pleocyemata</taxon>
        <taxon>Brachyura</taxon>
        <taxon>Eubrachyura</taxon>
        <taxon>Portunoidea</taxon>
        <taxon>Portunidae</taxon>
        <taxon>Portuninae</taxon>
        <taxon>Portunus</taxon>
    </lineage>
</organism>